<evidence type="ECO:0000313" key="2">
    <source>
        <dbReference type="EMBL" id="KAK7021376.1"/>
    </source>
</evidence>
<protein>
    <submittedName>
        <fullName evidence="2">Uncharacterized protein</fullName>
    </submittedName>
</protein>
<name>A0AAN8WMR1_HALRR</name>
<organism evidence="2 3">
    <name type="scientific">Halocaridina rubra</name>
    <name type="common">Hawaiian red shrimp</name>
    <dbReference type="NCBI Taxonomy" id="373956"/>
    <lineage>
        <taxon>Eukaryota</taxon>
        <taxon>Metazoa</taxon>
        <taxon>Ecdysozoa</taxon>
        <taxon>Arthropoda</taxon>
        <taxon>Crustacea</taxon>
        <taxon>Multicrustacea</taxon>
        <taxon>Malacostraca</taxon>
        <taxon>Eumalacostraca</taxon>
        <taxon>Eucarida</taxon>
        <taxon>Decapoda</taxon>
        <taxon>Pleocyemata</taxon>
        <taxon>Caridea</taxon>
        <taxon>Atyoidea</taxon>
        <taxon>Atyidae</taxon>
        <taxon>Halocaridina</taxon>
    </lineage>
</organism>
<accession>A0AAN8WMR1</accession>
<sequence>MMFRTPVLLLGISTITAVLATSNDNGEKIEKPGWQPRFLGQISLKHAAFMEMYYTNDSALQYEDRFNIYVSSFDPIGGLDEVYRMRSPGRYLSDIASWNIEVMDISAYWPNNPDYLPSVIGGTEGVIWTSGFLVPGKKNGQLQMYGTAADPMIGPYNIASNDD</sequence>
<feature type="chain" id="PRO_5042939994" evidence="1">
    <location>
        <begin position="21"/>
        <end position="163"/>
    </location>
</feature>
<evidence type="ECO:0000256" key="1">
    <source>
        <dbReference type="SAM" id="SignalP"/>
    </source>
</evidence>
<dbReference type="Proteomes" id="UP001381693">
    <property type="component" value="Unassembled WGS sequence"/>
</dbReference>
<dbReference type="AlphaFoldDB" id="A0AAN8WMR1"/>
<feature type="signal peptide" evidence="1">
    <location>
        <begin position="1"/>
        <end position="20"/>
    </location>
</feature>
<keyword evidence="3" id="KW-1185">Reference proteome</keyword>
<dbReference type="PANTHER" id="PTHR35836:SF1">
    <property type="entry name" value="VCBS REPEAT-CONTAINING PROTEIN"/>
    <property type="match status" value="1"/>
</dbReference>
<gene>
    <name evidence="2" type="ORF">SK128_009732</name>
</gene>
<comment type="caution">
    <text evidence="2">The sequence shown here is derived from an EMBL/GenBank/DDBJ whole genome shotgun (WGS) entry which is preliminary data.</text>
</comment>
<feature type="non-terminal residue" evidence="2">
    <location>
        <position position="163"/>
    </location>
</feature>
<evidence type="ECO:0000313" key="3">
    <source>
        <dbReference type="Proteomes" id="UP001381693"/>
    </source>
</evidence>
<proteinExistence type="predicted"/>
<dbReference type="PANTHER" id="PTHR35836">
    <property type="entry name" value="VCBS REPEAT-CONTAINING PROTEIN"/>
    <property type="match status" value="1"/>
</dbReference>
<reference evidence="2 3" key="1">
    <citation type="submission" date="2023-11" db="EMBL/GenBank/DDBJ databases">
        <title>Halocaridina rubra genome assembly.</title>
        <authorList>
            <person name="Smith C."/>
        </authorList>
    </citation>
    <scope>NUCLEOTIDE SEQUENCE [LARGE SCALE GENOMIC DNA]</scope>
    <source>
        <strain evidence="2">EP-1</strain>
        <tissue evidence="2">Whole</tissue>
    </source>
</reference>
<keyword evidence="1" id="KW-0732">Signal</keyword>
<dbReference type="EMBL" id="JAXCGZ010022897">
    <property type="protein sequence ID" value="KAK7021376.1"/>
    <property type="molecule type" value="Genomic_DNA"/>
</dbReference>